<dbReference type="AlphaFoldDB" id="U6F9Q2"/>
<organism evidence="1">
    <name type="scientific">Lactobacillus helveticus CIRM-BIA 104</name>
    <dbReference type="NCBI Taxonomy" id="1226333"/>
    <lineage>
        <taxon>Bacteria</taxon>
        <taxon>Bacillati</taxon>
        <taxon>Bacillota</taxon>
        <taxon>Bacilli</taxon>
        <taxon>Lactobacillales</taxon>
        <taxon>Lactobacillaceae</taxon>
        <taxon>Lactobacillus</taxon>
    </lineage>
</organism>
<dbReference type="HOGENOM" id="CLU_3430853_0_0_9"/>
<sequence>MSSFNNCIKFDLDTRGAS</sequence>
<gene>
    <name evidence="1" type="ORF">LHCIRMBIA104_01155</name>
</gene>
<name>U6F9Q2_LACHE</name>
<protein>
    <submittedName>
        <fullName evidence="1">Uncharacterized protein</fullName>
    </submittedName>
</protein>
<dbReference type="Proteomes" id="UP000017247">
    <property type="component" value="Unassembled WGS sequence"/>
</dbReference>
<proteinExistence type="predicted"/>
<reference evidence="1" key="1">
    <citation type="submission" date="2013-09" db="EMBL/GenBank/DDBJ databases">
        <title>Draft Genome Sequence of five Lactobacillus helveticus strains CIRM-BIA 101T, 103, 104, 951 and 953 isolated from milk product.</title>
        <authorList>
            <person name="Valence F."/>
            <person name="Chuat V."/>
            <person name="Ma L."/>
            <person name="Creno S."/>
            <person name="Falentin H."/>
            <person name="Lortal S."/>
            <person name="Bizet C."/>
            <person name="Clermont D."/>
            <person name="Loux V."/>
            <person name="Bouchier C."/>
            <person name="Cousin S."/>
        </authorList>
    </citation>
    <scope>NUCLEOTIDE SEQUENCE [LARGE SCALE GENOMIC DNA]</scope>
    <source>
        <strain evidence="1">CIRM-BIA 104</strain>
    </source>
</reference>
<comment type="caution">
    <text evidence="1">The sequence shown here is derived from an EMBL/GenBank/DDBJ whole genome shotgun (WGS) entry which is preliminary data.</text>
</comment>
<dbReference type="EMBL" id="CBUL010000022">
    <property type="protein sequence ID" value="CDI59745.1"/>
    <property type="molecule type" value="Genomic_DNA"/>
</dbReference>
<evidence type="ECO:0000313" key="1">
    <source>
        <dbReference type="EMBL" id="CDI59745.1"/>
    </source>
</evidence>
<accession>U6F9Q2</accession>